<evidence type="ECO:0000256" key="9">
    <source>
        <dbReference type="SAM" id="MobiDB-lite"/>
    </source>
</evidence>
<reference evidence="11 12" key="1">
    <citation type="submission" date="2019-10" db="EMBL/GenBank/DDBJ databases">
        <authorList>
            <person name="Palmer J.M."/>
        </authorList>
    </citation>
    <scope>NUCLEOTIDE SEQUENCE [LARGE SCALE GENOMIC DNA]</scope>
    <source>
        <strain evidence="11 12">TWF694</strain>
    </source>
</reference>
<keyword evidence="7 8" id="KW-0472">Membrane</keyword>
<keyword evidence="5 8" id="KW-1133">Transmembrane helix</keyword>
<dbReference type="GO" id="GO:0140042">
    <property type="term" value="P:lipid droplet formation"/>
    <property type="evidence" value="ECO:0007669"/>
    <property type="project" value="UniProtKB-UniRule"/>
</dbReference>
<organism evidence="11 12">
    <name type="scientific">Orbilia ellipsospora</name>
    <dbReference type="NCBI Taxonomy" id="2528407"/>
    <lineage>
        <taxon>Eukaryota</taxon>
        <taxon>Fungi</taxon>
        <taxon>Dikarya</taxon>
        <taxon>Ascomycota</taxon>
        <taxon>Pezizomycotina</taxon>
        <taxon>Orbiliomycetes</taxon>
        <taxon>Orbiliales</taxon>
        <taxon>Orbiliaceae</taxon>
        <taxon>Orbilia</taxon>
    </lineage>
</organism>
<feature type="transmembrane region" description="Helical" evidence="10">
    <location>
        <begin position="271"/>
        <end position="289"/>
    </location>
</feature>
<accession>A0AAV9XJD1</accession>
<evidence type="ECO:0000256" key="8">
    <source>
        <dbReference type="HAMAP-Rule" id="MF_03231"/>
    </source>
</evidence>
<feature type="transmembrane region" description="Helical" evidence="10">
    <location>
        <begin position="46"/>
        <end position="68"/>
    </location>
</feature>
<feature type="transmembrane region" description="Helical" evidence="10">
    <location>
        <begin position="88"/>
        <end position="108"/>
    </location>
</feature>
<dbReference type="GO" id="GO:0005789">
    <property type="term" value="C:endoplasmic reticulum membrane"/>
    <property type="evidence" value="ECO:0007669"/>
    <property type="project" value="UniProtKB-SubCell"/>
</dbReference>
<keyword evidence="3 8" id="KW-0378">Hydrolase</keyword>
<dbReference type="Proteomes" id="UP001365542">
    <property type="component" value="Unassembled WGS sequence"/>
</dbReference>
<proteinExistence type="inferred from homology"/>
<evidence type="ECO:0000256" key="3">
    <source>
        <dbReference type="ARBA" id="ARBA00022801"/>
    </source>
</evidence>
<keyword evidence="8" id="KW-1208">Phospholipid metabolism</keyword>
<keyword evidence="4 8" id="KW-0256">Endoplasmic reticulum</keyword>
<comment type="subcellular location">
    <subcellularLocation>
        <location evidence="1 8">Endoplasmic reticulum membrane</location>
        <topology evidence="1 8">Multi-pass membrane protein</topology>
    </subcellularLocation>
</comment>
<dbReference type="InterPro" id="IPR019388">
    <property type="entry name" value="FIT"/>
</dbReference>
<dbReference type="EMBL" id="JAVHJO010000003">
    <property type="protein sequence ID" value="KAK6542207.1"/>
    <property type="molecule type" value="Genomic_DNA"/>
</dbReference>
<evidence type="ECO:0000256" key="7">
    <source>
        <dbReference type="ARBA" id="ARBA00023136"/>
    </source>
</evidence>
<dbReference type="GO" id="GO:0010945">
    <property type="term" value="F:coenzyme A diphosphatase activity"/>
    <property type="evidence" value="ECO:0007669"/>
    <property type="project" value="InterPro"/>
</dbReference>
<keyword evidence="8" id="KW-0444">Lipid biosynthesis</keyword>
<evidence type="ECO:0000313" key="12">
    <source>
        <dbReference type="Proteomes" id="UP001365542"/>
    </source>
</evidence>
<protein>
    <recommendedName>
        <fullName evidence="8">Acyl-coenzyme A diphosphatase SCS3</fullName>
        <ecNumber evidence="8">3.6.1.-</ecNumber>
    </recommendedName>
    <alternativeName>
        <fullName evidence="8">FIT family protein SCS3</fullName>
    </alternativeName>
</protein>
<evidence type="ECO:0000256" key="1">
    <source>
        <dbReference type="ARBA" id="ARBA00004477"/>
    </source>
</evidence>
<feature type="active site" evidence="8">
    <location>
        <position position="265"/>
    </location>
</feature>
<comment type="function">
    <text evidence="8">Fatty acyl-coenzyme A (CoA) diphosphatase that hydrolyzes fatty acyl-CoA to yield acyl-4'-phosphopantetheine and adenosine 3',5'-bisphosphate. Preferentially hydrolyzes unsaturated long-chain acyl-CoA substrates in the endoplasmic reticulum (ER) lumen. This catalytic activity is required for maintaining ER structure and for lipid droplets (LDs) biogenesis, which are lipid storage organelles involved in maintaining lipid and energy homeostasis. May directly bind to diacylglycerol (DAGs) and triacylglycerol, which is also important for LD biogenesis. May support directional budding of nacent LDs from the ER into the cytosol by reducing DAG levels at sites of LD formation. May play a role in the regulation of cell morphology and cytoskeletal organization. Involved in phospholipid biosynthesis.</text>
</comment>
<feature type="region of interest" description="Disordered" evidence="9">
    <location>
        <begin position="1"/>
        <end position="37"/>
    </location>
</feature>
<feature type="transmembrane region" description="Helical" evidence="10">
    <location>
        <begin position="120"/>
        <end position="139"/>
    </location>
</feature>
<name>A0AAV9XJD1_9PEZI</name>
<dbReference type="GO" id="GO:0008654">
    <property type="term" value="P:phospholipid biosynthetic process"/>
    <property type="evidence" value="ECO:0007669"/>
    <property type="project" value="UniProtKB-KW"/>
</dbReference>
<evidence type="ECO:0000256" key="10">
    <source>
        <dbReference type="SAM" id="Phobius"/>
    </source>
</evidence>
<dbReference type="PANTHER" id="PTHR23129:SF0">
    <property type="entry name" value="ACYL-COENZYME A DIPHOSPHATASE FITM2"/>
    <property type="match status" value="1"/>
</dbReference>
<comment type="catalytic activity">
    <reaction evidence="8">
        <text>hexadecanoyl-CoA + H2O = S-hexadecanoyl-4'-phosphopantetheine + adenosine 3',5'-bisphosphate + 2 H(+)</text>
        <dbReference type="Rhea" id="RHEA:50032"/>
        <dbReference type="ChEBI" id="CHEBI:15377"/>
        <dbReference type="ChEBI" id="CHEBI:15378"/>
        <dbReference type="ChEBI" id="CHEBI:57379"/>
        <dbReference type="ChEBI" id="CHEBI:58343"/>
        <dbReference type="ChEBI" id="CHEBI:132018"/>
    </reaction>
</comment>
<comment type="catalytic activity">
    <reaction evidence="8">
        <text>an acyl-CoA + H2O = an acyl-4'-phosphopantetheine + adenosine 3',5'-bisphosphate + 2 H(+)</text>
        <dbReference type="Rhea" id="RHEA:50044"/>
        <dbReference type="ChEBI" id="CHEBI:15377"/>
        <dbReference type="ChEBI" id="CHEBI:15378"/>
        <dbReference type="ChEBI" id="CHEBI:58342"/>
        <dbReference type="ChEBI" id="CHEBI:58343"/>
        <dbReference type="ChEBI" id="CHEBI:132023"/>
    </reaction>
</comment>
<dbReference type="EC" id="3.6.1.-" evidence="8"/>
<evidence type="ECO:0000256" key="2">
    <source>
        <dbReference type="ARBA" id="ARBA00022692"/>
    </source>
</evidence>
<gene>
    <name evidence="8" type="primary">SCS3</name>
    <name evidence="8" type="synonym">FIT2B</name>
    <name evidence="11" type="ORF">TWF694_007966</name>
</gene>
<dbReference type="Pfam" id="PF10261">
    <property type="entry name" value="FIT"/>
    <property type="match status" value="1"/>
</dbReference>
<sequence>MSSDKDRDSSSSGPEIATPTTSNPPSPQLAASQYATGPPSAETHQLILFLLASIYPATILLGCLFSIISPNGQSASYFSRKNNVFNVFFVKIGWFWTTAAFFVHVANLRHPNASQARIKAIVRWGLATVAWIIVTQWFFGPPLMDRTFTITGGACRPNYDLYQSPGTHKFTTKIEEAFTSAACKVAGGRWDGGHDLSGHAFMLTHASLFLWAETLPKLVDSLWRSSVGTKNPTLLTLEWYGVHWFVWAILGLWWWMLLMTSVYFHTWPEKISGWFVALLEWGLLYAYMIPQNSQARQLFGTPTV</sequence>
<dbReference type="AlphaFoldDB" id="A0AAV9XJD1"/>
<keyword evidence="6" id="KW-0443">Lipid metabolism</keyword>
<comment type="catalytic activity">
    <reaction evidence="8">
        <text>(5Z,8Z,11Z,14Z)-eicosatetraenoyl-CoA + H2O = S-(5Z,8Z,11Z,14Z-eicosatetraenoyl)-4'-phosphopantetheine + adenosine 3',5'-bisphosphate + 2 H(+)</text>
        <dbReference type="Rhea" id="RHEA:65568"/>
        <dbReference type="ChEBI" id="CHEBI:15377"/>
        <dbReference type="ChEBI" id="CHEBI:15378"/>
        <dbReference type="ChEBI" id="CHEBI:57368"/>
        <dbReference type="ChEBI" id="CHEBI:58343"/>
        <dbReference type="ChEBI" id="CHEBI:156554"/>
    </reaction>
</comment>
<feature type="active site" evidence="8">
    <location>
        <position position="199"/>
    </location>
</feature>
<dbReference type="HAMAP" id="MF_03231">
    <property type="entry name" value="SCS3"/>
    <property type="match status" value="1"/>
</dbReference>
<evidence type="ECO:0000256" key="6">
    <source>
        <dbReference type="ARBA" id="ARBA00023098"/>
    </source>
</evidence>
<evidence type="ECO:0000256" key="4">
    <source>
        <dbReference type="ARBA" id="ARBA00022824"/>
    </source>
</evidence>
<dbReference type="InterPro" id="IPR046400">
    <property type="entry name" value="SCS3"/>
</dbReference>
<keyword evidence="2 8" id="KW-0812">Transmembrane</keyword>
<dbReference type="PANTHER" id="PTHR23129">
    <property type="entry name" value="ACYL-COENZYME A DIPHOSPHATASE FITM2"/>
    <property type="match status" value="1"/>
</dbReference>
<evidence type="ECO:0000256" key="5">
    <source>
        <dbReference type="ARBA" id="ARBA00022989"/>
    </source>
</evidence>
<comment type="similarity">
    <text evidence="8">Belongs to the FIT family. Fungal FIT2B/SCS3 subfamily.</text>
</comment>
<keyword evidence="12" id="KW-1185">Reference proteome</keyword>
<keyword evidence="8" id="KW-0594">Phospholipid biosynthesis</keyword>
<comment type="catalytic activity">
    <reaction evidence="8">
        <text>(9Z)-octadecenoyl-CoA + H2O = S-(9Z-octadecenoyl)-4'-phosphopantetheine + adenosine 3',5'-bisphosphate + 2 H(+)</text>
        <dbReference type="Rhea" id="RHEA:65564"/>
        <dbReference type="ChEBI" id="CHEBI:15377"/>
        <dbReference type="ChEBI" id="CHEBI:15378"/>
        <dbReference type="ChEBI" id="CHEBI:57387"/>
        <dbReference type="ChEBI" id="CHEBI:58343"/>
        <dbReference type="ChEBI" id="CHEBI:156553"/>
    </reaction>
</comment>
<feature type="transmembrane region" description="Helical" evidence="10">
    <location>
        <begin position="244"/>
        <end position="264"/>
    </location>
</feature>
<comment type="caution">
    <text evidence="11">The sequence shown here is derived from an EMBL/GenBank/DDBJ whole genome shotgun (WGS) entry which is preliminary data.</text>
</comment>
<evidence type="ECO:0000313" key="11">
    <source>
        <dbReference type="EMBL" id="KAK6542207.1"/>
    </source>
</evidence>